<keyword evidence="2 10" id="KW-1003">Cell membrane</keyword>
<dbReference type="GO" id="GO:0046872">
    <property type="term" value="F:metal ion binding"/>
    <property type="evidence" value="ECO:0007669"/>
    <property type="project" value="UniProtKB-KW"/>
</dbReference>
<keyword evidence="10" id="KW-0406">Ion transport</keyword>
<dbReference type="AlphaFoldDB" id="A0A1C4YQB2"/>
<evidence type="ECO:0000313" key="11">
    <source>
        <dbReference type="EMBL" id="SCF22848.1"/>
    </source>
</evidence>
<evidence type="ECO:0000256" key="4">
    <source>
        <dbReference type="ARBA" id="ARBA00022989"/>
    </source>
</evidence>
<feature type="binding site" evidence="10">
    <location>
        <position position="69"/>
    </location>
    <ligand>
        <name>Na(+)</name>
        <dbReference type="ChEBI" id="CHEBI:29101"/>
        <note>structural</note>
    </ligand>
</feature>
<keyword evidence="10" id="KW-0915">Sodium</keyword>
<dbReference type="NCBIfam" id="TIGR00494">
    <property type="entry name" value="crcB"/>
    <property type="match status" value="1"/>
</dbReference>
<dbReference type="GO" id="GO:0062054">
    <property type="term" value="F:fluoride channel activity"/>
    <property type="evidence" value="ECO:0007669"/>
    <property type="project" value="UniProtKB-UniRule"/>
</dbReference>
<protein>
    <recommendedName>
        <fullName evidence="10">Fluoride-specific ion channel FluC</fullName>
    </recommendedName>
</protein>
<keyword evidence="5 10" id="KW-0472">Membrane</keyword>
<reference evidence="12" key="1">
    <citation type="submission" date="2016-06" db="EMBL/GenBank/DDBJ databases">
        <authorList>
            <person name="Varghese N."/>
            <person name="Submissions Spin"/>
        </authorList>
    </citation>
    <scope>NUCLEOTIDE SEQUENCE [LARGE SCALE GENOMIC DNA]</scope>
    <source>
        <strain evidence="12">DSM 43909</strain>
    </source>
</reference>
<evidence type="ECO:0000256" key="8">
    <source>
        <dbReference type="ARBA" id="ARBA00035585"/>
    </source>
</evidence>
<keyword evidence="10" id="KW-0813">Transport</keyword>
<feature type="binding site" evidence="10">
    <location>
        <position position="72"/>
    </location>
    <ligand>
        <name>Na(+)</name>
        <dbReference type="ChEBI" id="CHEBI:29101"/>
        <note>structural</note>
    </ligand>
</feature>
<keyword evidence="10" id="KW-0479">Metal-binding</keyword>
<evidence type="ECO:0000256" key="3">
    <source>
        <dbReference type="ARBA" id="ARBA00022692"/>
    </source>
</evidence>
<evidence type="ECO:0000256" key="9">
    <source>
        <dbReference type="ARBA" id="ARBA00049940"/>
    </source>
</evidence>
<keyword evidence="12" id="KW-1185">Reference proteome</keyword>
<evidence type="ECO:0000256" key="10">
    <source>
        <dbReference type="HAMAP-Rule" id="MF_00454"/>
    </source>
</evidence>
<organism evidence="11 12">
    <name type="scientific">Micromonospora viridifaciens</name>
    <dbReference type="NCBI Taxonomy" id="1881"/>
    <lineage>
        <taxon>Bacteria</taxon>
        <taxon>Bacillati</taxon>
        <taxon>Actinomycetota</taxon>
        <taxon>Actinomycetes</taxon>
        <taxon>Micromonosporales</taxon>
        <taxon>Micromonosporaceae</taxon>
        <taxon>Micromonospora</taxon>
    </lineage>
</organism>
<dbReference type="HAMAP" id="MF_00454">
    <property type="entry name" value="FluC"/>
    <property type="match status" value="1"/>
</dbReference>
<keyword evidence="3 10" id="KW-0812">Transmembrane</keyword>
<evidence type="ECO:0000256" key="2">
    <source>
        <dbReference type="ARBA" id="ARBA00022475"/>
    </source>
</evidence>
<accession>A0A1C4YQB2</accession>
<dbReference type="OrthoDB" id="5148600at2"/>
<gene>
    <name evidence="10" type="primary">fluC</name>
    <name evidence="10" type="synonym">crcB</name>
    <name evidence="11" type="ORF">GA0074695_4550</name>
</gene>
<dbReference type="EMBL" id="LT607411">
    <property type="protein sequence ID" value="SCF22848.1"/>
    <property type="molecule type" value="Genomic_DNA"/>
</dbReference>
<keyword evidence="6 10" id="KW-0407">Ion channel</keyword>
<dbReference type="PANTHER" id="PTHR28259">
    <property type="entry name" value="FLUORIDE EXPORT PROTEIN 1-RELATED"/>
    <property type="match status" value="1"/>
</dbReference>
<comment type="catalytic activity">
    <reaction evidence="8">
        <text>fluoride(in) = fluoride(out)</text>
        <dbReference type="Rhea" id="RHEA:76159"/>
        <dbReference type="ChEBI" id="CHEBI:17051"/>
    </reaction>
    <physiologicalReaction direction="left-to-right" evidence="8">
        <dbReference type="Rhea" id="RHEA:76160"/>
    </physiologicalReaction>
</comment>
<name>A0A1C4YQB2_MICVI</name>
<evidence type="ECO:0000256" key="6">
    <source>
        <dbReference type="ARBA" id="ARBA00023303"/>
    </source>
</evidence>
<dbReference type="GO" id="GO:0005886">
    <property type="term" value="C:plasma membrane"/>
    <property type="evidence" value="ECO:0007669"/>
    <property type="project" value="UniProtKB-SubCell"/>
</dbReference>
<evidence type="ECO:0000256" key="7">
    <source>
        <dbReference type="ARBA" id="ARBA00035120"/>
    </source>
</evidence>
<dbReference type="GO" id="GO:0140114">
    <property type="term" value="P:cellular detoxification of fluoride"/>
    <property type="evidence" value="ECO:0007669"/>
    <property type="project" value="UniProtKB-UniRule"/>
</dbReference>
<evidence type="ECO:0000313" key="12">
    <source>
        <dbReference type="Proteomes" id="UP000198242"/>
    </source>
</evidence>
<comment type="activity regulation">
    <text evidence="10">Na(+) is not transported, but it plays an essential structural role and its presence is essential for fluoride channel function.</text>
</comment>
<comment type="function">
    <text evidence="9 10">Fluoride-specific ion channel. Important for reducing fluoride concentration in the cell, thus reducing its toxicity.</text>
</comment>
<comment type="similarity">
    <text evidence="7 10">Belongs to the fluoride channel Fluc/FEX (TC 1.A.43) family.</text>
</comment>
<evidence type="ECO:0000256" key="1">
    <source>
        <dbReference type="ARBA" id="ARBA00004651"/>
    </source>
</evidence>
<evidence type="ECO:0000256" key="5">
    <source>
        <dbReference type="ARBA" id="ARBA00023136"/>
    </source>
</evidence>
<feature type="transmembrane region" description="Helical" evidence="10">
    <location>
        <begin position="46"/>
        <end position="72"/>
    </location>
</feature>
<keyword evidence="4 10" id="KW-1133">Transmembrane helix</keyword>
<dbReference type="RefSeq" id="WP_089008040.1">
    <property type="nucleotide sequence ID" value="NZ_LT607411.1"/>
</dbReference>
<dbReference type="PANTHER" id="PTHR28259:SF1">
    <property type="entry name" value="FLUORIDE EXPORT PROTEIN 1-RELATED"/>
    <property type="match status" value="1"/>
</dbReference>
<comment type="caution">
    <text evidence="10">Lacks conserved residue(s) required for the propagation of feature annotation.</text>
</comment>
<feature type="transmembrane region" description="Helical" evidence="10">
    <location>
        <begin position="93"/>
        <end position="115"/>
    </location>
</feature>
<dbReference type="Pfam" id="PF02537">
    <property type="entry name" value="CRCB"/>
    <property type="match status" value="1"/>
</dbReference>
<proteinExistence type="inferred from homology"/>
<dbReference type="InterPro" id="IPR003691">
    <property type="entry name" value="FluC"/>
</dbReference>
<comment type="subcellular location">
    <subcellularLocation>
        <location evidence="1 10">Cell membrane</location>
        <topology evidence="1 10">Multi-pass membrane protein</topology>
    </subcellularLocation>
</comment>
<dbReference type="Proteomes" id="UP000198242">
    <property type="component" value="Chromosome I"/>
</dbReference>
<sequence length="120" mass="12071">MTVLLIAIGAALGAPLRYLTDRAVQARHDSVFPWGTLTVNVAGSLLLGAVAGVPTSPAVTALVGTGFCGALTTWSTLSYETLRLARSGARRHALANVLVSIIAGLAAATLGYAAARALAG</sequence>